<dbReference type="AlphaFoldDB" id="A0A6G8F3R5"/>
<accession>A0A6G8F3R5</accession>
<name>A0A6G8F3R5_9BACT</name>
<gene>
    <name evidence="1" type="ORF">Muribac1_0820</name>
</gene>
<organism evidence="1">
    <name type="scientific">uncultured Muribaculaceae bacterium</name>
    <dbReference type="NCBI Taxonomy" id="2301481"/>
    <lineage>
        <taxon>Bacteria</taxon>
        <taxon>Pseudomonadati</taxon>
        <taxon>Bacteroidota</taxon>
        <taxon>Bacteroidia</taxon>
        <taxon>Bacteroidales</taxon>
        <taxon>Muribaculaceae</taxon>
        <taxon>environmental samples</taxon>
    </lineage>
</organism>
<dbReference type="EMBL" id="MT002444">
    <property type="protein sequence ID" value="QIM10873.1"/>
    <property type="molecule type" value="Genomic_DNA"/>
</dbReference>
<proteinExistence type="predicted"/>
<sequence length="110" mass="12529">MIPGSDAEDVAHYKPHYKKDAYHNGERCGIDFPVQSRTFHSLGLNPHQKCYERQRHSSERVGPECSCEIAVKKSMRHALTAAPHTLPACDPMEYALGHESAREWVKQEIE</sequence>
<protein>
    <submittedName>
        <fullName evidence="1">Uncharacterized protein</fullName>
    </submittedName>
</protein>
<evidence type="ECO:0000313" key="1">
    <source>
        <dbReference type="EMBL" id="QIM10873.1"/>
    </source>
</evidence>
<reference evidence="1" key="1">
    <citation type="journal article" date="2020" name="J. ISSAAS">
        <title>Lactobacilli and other gastrointestinal microbiota of Peromyscus leucopus, reservoir host for agents of Lyme disease and other zoonoses in North America.</title>
        <authorList>
            <person name="Milovic A."/>
            <person name="Bassam K."/>
            <person name="Shao H."/>
            <person name="Chatzistamou I."/>
            <person name="Tufts D.M."/>
            <person name="Diuk-Wasser M."/>
            <person name="Barbour A.G."/>
        </authorList>
    </citation>
    <scope>NUCLEOTIDE SEQUENCE</scope>
    <source>
        <strain evidence="1">LL71</strain>
    </source>
</reference>